<keyword evidence="1" id="KW-0812">Transmembrane</keyword>
<evidence type="ECO:0000256" key="1">
    <source>
        <dbReference type="SAM" id="Phobius"/>
    </source>
</evidence>
<keyword evidence="4" id="KW-1185">Reference proteome</keyword>
<feature type="chain" id="PRO_5041247061" evidence="2">
    <location>
        <begin position="22"/>
        <end position="228"/>
    </location>
</feature>
<protein>
    <submittedName>
        <fullName evidence="3">Uncharacterized protein</fullName>
    </submittedName>
</protein>
<keyword evidence="1" id="KW-0472">Membrane</keyword>
<gene>
    <name evidence="3" type="ORF">MKK02DRAFT_31086</name>
</gene>
<accession>A0AA38LYC4</accession>
<dbReference type="RefSeq" id="XP_052948538.1">
    <property type="nucleotide sequence ID" value="XM_053088207.1"/>
</dbReference>
<feature type="signal peptide" evidence="2">
    <location>
        <begin position="1"/>
        <end position="21"/>
    </location>
</feature>
<dbReference type="AlphaFoldDB" id="A0AA38LYC4"/>
<sequence length="228" mass="25448">MALVSLACVLCTDLLIPRCVAELYQACAFPTPLFSLHKVFSPQVLNWFTISSVPAYPRLGPEGPGETENRMNSRPLLISPAVISSYRPDSRQIKMTLLTLLSFFMELLQPLFLLIVFSVRRTVLRGNVGTGSEIDMLYVIIQGDLDDIGVARGTNIACEGNMSSYVRRPRWEWDKDPRGLQEGSLAARLASDAQSGRIDLASKDTVSWRFPALQYSQLFAYPQGQSER</sequence>
<feature type="transmembrane region" description="Helical" evidence="1">
    <location>
        <begin position="95"/>
        <end position="117"/>
    </location>
</feature>
<name>A0AA38LYC4_9TREE</name>
<reference evidence="3" key="1">
    <citation type="journal article" date="2022" name="G3 (Bethesda)">
        <title>High quality genome of the basidiomycete yeast Dioszegia hungarica PDD-24b-2 isolated from cloud water.</title>
        <authorList>
            <person name="Jarrige D."/>
            <person name="Haridas S."/>
            <person name="Bleykasten-Grosshans C."/>
            <person name="Joly M."/>
            <person name="Nadalig T."/>
            <person name="Sancelme M."/>
            <person name="Vuilleumier S."/>
            <person name="Grigoriev I.V."/>
            <person name="Amato P."/>
            <person name="Bringel F."/>
        </authorList>
    </citation>
    <scope>NUCLEOTIDE SEQUENCE</scope>
    <source>
        <strain evidence="3">PDD-24b-2</strain>
    </source>
</reference>
<keyword evidence="2" id="KW-0732">Signal</keyword>
<evidence type="ECO:0000313" key="3">
    <source>
        <dbReference type="EMBL" id="KAI9638761.1"/>
    </source>
</evidence>
<evidence type="ECO:0000313" key="4">
    <source>
        <dbReference type="Proteomes" id="UP001164286"/>
    </source>
</evidence>
<organism evidence="3 4">
    <name type="scientific">Dioszegia hungarica</name>
    <dbReference type="NCBI Taxonomy" id="4972"/>
    <lineage>
        <taxon>Eukaryota</taxon>
        <taxon>Fungi</taxon>
        <taxon>Dikarya</taxon>
        <taxon>Basidiomycota</taxon>
        <taxon>Agaricomycotina</taxon>
        <taxon>Tremellomycetes</taxon>
        <taxon>Tremellales</taxon>
        <taxon>Bulleribasidiaceae</taxon>
        <taxon>Dioszegia</taxon>
    </lineage>
</organism>
<keyword evidence="1" id="KW-1133">Transmembrane helix</keyword>
<evidence type="ECO:0000256" key="2">
    <source>
        <dbReference type="SAM" id="SignalP"/>
    </source>
</evidence>
<proteinExistence type="predicted"/>
<dbReference type="EMBL" id="JAKWFO010000002">
    <property type="protein sequence ID" value="KAI9638761.1"/>
    <property type="molecule type" value="Genomic_DNA"/>
</dbReference>
<dbReference type="GeneID" id="77727412"/>
<comment type="caution">
    <text evidence="3">The sequence shown here is derived from an EMBL/GenBank/DDBJ whole genome shotgun (WGS) entry which is preliminary data.</text>
</comment>
<dbReference type="Proteomes" id="UP001164286">
    <property type="component" value="Unassembled WGS sequence"/>
</dbReference>